<dbReference type="EnsemblFungi" id="EJT81827">
    <property type="protein sequence ID" value="EJT81827"/>
    <property type="gene ID" value="GGTG_01801"/>
</dbReference>
<dbReference type="Proteomes" id="UP000006039">
    <property type="component" value="Unassembled WGS sequence"/>
</dbReference>
<evidence type="ECO:0000313" key="2">
    <source>
        <dbReference type="EMBL" id="EJT81827.1"/>
    </source>
</evidence>
<gene>
    <name evidence="3" type="primary">20342259</name>
    <name evidence="2" type="ORF">GGTG_01801</name>
</gene>
<feature type="transmembrane region" description="Helical" evidence="1">
    <location>
        <begin position="277"/>
        <end position="299"/>
    </location>
</feature>
<dbReference type="STRING" id="644352.J3NKL0"/>
<dbReference type="EMBL" id="GL385395">
    <property type="protein sequence ID" value="EJT81827.1"/>
    <property type="molecule type" value="Genomic_DNA"/>
</dbReference>
<keyword evidence="1" id="KW-0812">Transmembrane</keyword>
<dbReference type="GeneID" id="20342259"/>
<protein>
    <submittedName>
        <fullName evidence="2 3">Uncharacterized protein</fullName>
    </submittedName>
</protein>
<reference evidence="3" key="5">
    <citation type="submission" date="2018-04" db="UniProtKB">
        <authorList>
            <consortium name="EnsemblFungi"/>
        </authorList>
    </citation>
    <scope>IDENTIFICATION</scope>
    <source>
        <strain evidence="3">R3-111a-1</strain>
    </source>
</reference>
<dbReference type="eggNOG" id="ENOG502T7CR">
    <property type="taxonomic scope" value="Eukaryota"/>
</dbReference>
<evidence type="ECO:0000313" key="3">
    <source>
        <dbReference type="EnsemblFungi" id="EJT81827"/>
    </source>
</evidence>
<reference evidence="4" key="1">
    <citation type="submission" date="2010-07" db="EMBL/GenBank/DDBJ databases">
        <title>The genome sequence of Gaeumannomyces graminis var. tritici strain R3-111a-1.</title>
        <authorList>
            <consortium name="The Broad Institute Genome Sequencing Platform"/>
            <person name="Ma L.-J."/>
            <person name="Dead R."/>
            <person name="Young S."/>
            <person name="Zeng Q."/>
            <person name="Koehrsen M."/>
            <person name="Alvarado L."/>
            <person name="Berlin A."/>
            <person name="Chapman S.B."/>
            <person name="Chen Z."/>
            <person name="Freedman E."/>
            <person name="Gellesch M."/>
            <person name="Goldberg J."/>
            <person name="Griggs A."/>
            <person name="Gujja S."/>
            <person name="Heilman E.R."/>
            <person name="Heiman D."/>
            <person name="Hepburn T."/>
            <person name="Howarth C."/>
            <person name="Jen D."/>
            <person name="Larson L."/>
            <person name="Mehta T."/>
            <person name="Neiman D."/>
            <person name="Pearson M."/>
            <person name="Roberts A."/>
            <person name="Saif S."/>
            <person name="Shea T."/>
            <person name="Shenoy N."/>
            <person name="Sisk P."/>
            <person name="Stolte C."/>
            <person name="Sykes S."/>
            <person name="Walk T."/>
            <person name="White J."/>
            <person name="Yandava C."/>
            <person name="Haas B."/>
            <person name="Nusbaum C."/>
            <person name="Birren B."/>
        </authorList>
    </citation>
    <scope>NUCLEOTIDE SEQUENCE [LARGE SCALE GENOMIC DNA]</scope>
    <source>
        <strain evidence="4">R3-111a-1</strain>
    </source>
</reference>
<name>J3NKL0_GAET3</name>
<proteinExistence type="predicted"/>
<reference evidence="2" key="3">
    <citation type="submission" date="2010-09" db="EMBL/GenBank/DDBJ databases">
        <title>Annotation of Gaeumannomyces graminis var. tritici R3-111a-1.</title>
        <authorList>
            <consortium name="The Broad Institute Genome Sequencing Platform"/>
            <person name="Ma L.-J."/>
            <person name="Dead R."/>
            <person name="Young S.K."/>
            <person name="Zeng Q."/>
            <person name="Gargeya S."/>
            <person name="Fitzgerald M."/>
            <person name="Haas B."/>
            <person name="Abouelleil A."/>
            <person name="Alvarado L."/>
            <person name="Arachchi H.M."/>
            <person name="Berlin A."/>
            <person name="Brown A."/>
            <person name="Chapman S.B."/>
            <person name="Chen Z."/>
            <person name="Dunbar C."/>
            <person name="Freedman E."/>
            <person name="Gearin G."/>
            <person name="Gellesch M."/>
            <person name="Goldberg J."/>
            <person name="Griggs A."/>
            <person name="Gujja S."/>
            <person name="Heiman D."/>
            <person name="Howarth C."/>
            <person name="Larson L."/>
            <person name="Lui A."/>
            <person name="MacDonald P.J.P."/>
            <person name="Mehta T."/>
            <person name="Montmayeur A."/>
            <person name="Murphy C."/>
            <person name="Neiman D."/>
            <person name="Pearson M."/>
            <person name="Priest M."/>
            <person name="Roberts A."/>
            <person name="Saif S."/>
            <person name="Shea T."/>
            <person name="Shenoy N."/>
            <person name="Sisk P."/>
            <person name="Stolte C."/>
            <person name="Sykes S."/>
            <person name="Yandava C."/>
            <person name="Wortman J."/>
            <person name="Nusbaum C."/>
            <person name="Birren B."/>
        </authorList>
    </citation>
    <scope>NUCLEOTIDE SEQUENCE</scope>
    <source>
        <strain evidence="2">R3-111a-1</strain>
    </source>
</reference>
<keyword evidence="1" id="KW-1133">Transmembrane helix</keyword>
<dbReference type="VEuPathDB" id="FungiDB:GGTG_01801"/>
<evidence type="ECO:0000256" key="1">
    <source>
        <dbReference type="SAM" id="Phobius"/>
    </source>
</evidence>
<dbReference type="HOGENOM" id="CLU_074618_0_0_1"/>
<organism evidence="2">
    <name type="scientific">Gaeumannomyces tritici (strain R3-111a-1)</name>
    <name type="common">Wheat and barley take-all root rot fungus</name>
    <name type="synonym">Gaeumannomyces graminis var. tritici</name>
    <dbReference type="NCBI Taxonomy" id="644352"/>
    <lineage>
        <taxon>Eukaryota</taxon>
        <taxon>Fungi</taxon>
        <taxon>Dikarya</taxon>
        <taxon>Ascomycota</taxon>
        <taxon>Pezizomycotina</taxon>
        <taxon>Sordariomycetes</taxon>
        <taxon>Sordariomycetidae</taxon>
        <taxon>Magnaporthales</taxon>
        <taxon>Magnaporthaceae</taxon>
        <taxon>Gaeumannomyces</taxon>
    </lineage>
</organism>
<evidence type="ECO:0000313" key="4">
    <source>
        <dbReference type="Proteomes" id="UP000006039"/>
    </source>
</evidence>
<accession>J3NKL0</accession>
<feature type="transmembrane region" description="Helical" evidence="1">
    <location>
        <begin position="198"/>
        <end position="221"/>
    </location>
</feature>
<sequence>MQSIAHFEKPVKGMLNAIRQSNYRTLNQKKSILKLFIGALKLNWKIYKKNRLNAVSKKTKTSENHVLFVSATIIAVKIVSAESGTFRRQYGRRTLTGNRAVISLNIRMRRNRSKASGNVTKKITIPFSKRLKNAFISVNNFALNALLNNGLTFVTRKLFGQYSIKGFGFLNNFANAKLNFNKLFKKFRYRFKQPFINAYRYTGVNGIVLICLIIKITAIKYRTFRIIIFKKRQINKIPIIALLEIDNLLQRERVINTHIKRKGSNIRFGGKFIKIKSIAAALVTHFTLFFGGNLFAAAVKARRGVTGKTFAGILKGYKRKRAR</sequence>
<reference evidence="2" key="2">
    <citation type="submission" date="2010-07" db="EMBL/GenBank/DDBJ databases">
        <authorList>
            <consortium name="The Broad Institute Genome Sequencing Platform"/>
            <consortium name="Broad Institute Genome Sequencing Center for Infectious Disease"/>
            <person name="Ma L.-J."/>
            <person name="Dead R."/>
            <person name="Young S."/>
            <person name="Zeng Q."/>
            <person name="Koehrsen M."/>
            <person name="Alvarado L."/>
            <person name="Berlin A."/>
            <person name="Chapman S.B."/>
            <person name="Chen Z."/>
            <person name="Freedman E."/>
            <person name="Gellesch M."/>
            <person name="Goldberg J."/>
            <person name="Griggs A."/>
            <person name="Gujja S."/>
            <person name="Heilman E.R."/>
            <person name="Heiman D."/>
            <person name="Hepburn T."/>
            <person name="Howarth C."/>
            <person name="Jen D."/>
            <person name="Larson L."/>
            <person name="Mehta T."/>
            <person name="Neiman D."/>
            <person name="Pearson M."/>
            <person name="Roberts A."/>
            <person name="Saif S."/>
            <person name="Shea T."/>
            <person name="Shenoy N."/>
            <person name="Sisk P."/>
            <person name="Stolte C."/>
            <person name="Sykes S."/>
            <person name="Walk T."/>
            <person name="White J."/>
            <person name="Yandava C."/>
            <person name="Haas B."/>
            <person name="Nusbaum C."/>
            <person name="Birren B."/>
        </authorList>
    </citation>
    <scope>NUCLEOTIDE SEQUENCE</scope>
    <source>
        <strain evidence="2">R3-111a-1</strain>
    </source>
</reference>
<dbReference type="AlphaFoldDB" id="J3NKL0"/>
<keyword evidence="1" id="KW-0472">Membrane</keyword>
<dbReference type="RefSeq" id="XP_009217836.1">
    <property type="nucleotide sequence ID" value="XM_009219572.1"/>
</dbReference>
<reference evidence="3" key="4">
    <citation type="journal article" date="2015" name="G3 (Bethesda)">
        <title>Genome sequences of three phytopathogenic species of the Magnaporthaceae family of fungi.</title>
        <authorList>
            <person name="Okagaki L.H."/>
            <person name="Nunes C.C."/>
            <person name="Sailsbery J."/>
            <person name="Clay B."/>
            <person name="Brown D."/>
            <person name="John T."/>
            <person name="Oh Y."/>
            <person name="Young N."/>
            <person name="Fitzgerald M."/>
            <person name="Haas B.J."/>
            <person name="Zeng Q."/>
            <person name="Young S."/>
            <person name="Adiconis X."/>
            <person name="Fan L."/>
            <person name="Levin J.Z."/>
            <person name="Mitchell T.K."/>
            <person name="Okubara P.A."/>
            <person name="Farman M.L."/>
            <person name="Kohn L.M."/>
            <person name="Birren B."/>
            <person name="Ma L.-J."/>
            <person name="Dean R.A."/>
        </authorList>
    </citation>
    <scope>NUCLEOTIDE SEQUENCE</scope>
    <source>
        <strain evidence="3">R3-111a-1</strain>
    </source>
</reference>
<keyword evidence="4" id="KW-1185">Reference proteome</keyword>